<proteinExistence type="evidence at transcript level"/>
<protein>
    <submittedName>
        <fullName evidence="1">Uncharacterized protein</fullName>
    </submittedName>
</protein>
<name>I3S7T9_LOTJA</name>
<dbReference type="EMBL" id="BT136536">
    <property type="protein sequence ID" value="AFK36331.1"/>
    <property type="molecule type" value="mRNA"/>
</dbReference>
<organism evidence="1">
    <name type="scientific">Lotus japonicus</name>
    <name type="common">Lotus corniculatus var. japonicus</name>
    <dbReference type="NCBI Taxonomy" id="34305"/>
    <lineage>
        <taxon>Eukaryota</taxon>
        <taxon>Viridiplantae</taxon>
        <taxon>Streptophyta</taxon>
        <taxon>Embryophyta</taxon>
        <taxon>Tracheophyta</taxon>
        <taxon>Spermatophyta</taxon>
        <taxon>Magnoliopsida</taxon>
        <taxon>eudicotyledons</taxon>
        <taxon>Gunneridae</taxon>
        <taxon>Pentapetalae</taxon>
        <taxon>rosids</taxon>
        <taxon>fabids</taxon>
        <taxon>Fabales</taxon>
        <taxon>Fabaceae</taxon>
        <taxon>Papilionoideae</taxon>
        <taxon>50 kb inversion clade</taxon>
        <taxon>NPAAA clade</taxon>
        <taxon>Hologalegina</taxon>
        <taxon>robinioid clade</taxon>
        <taxon>Loteae</taxon>
        <taxon>Lotus</taxon>
    </lineage>
</organism>
<reference evidence="1" key="1">
    <citation type="submission" date="2012-05" db="EMBL/GenBank/DDBJ databases">
        <authorList>
            <person name="Krishnakumar V."/>
            <person name="Cheung F."/>
            <person name="Xiao Y."/>
            <person name="Chan A."/>
            <person name="Moskal W.A."/>
            <person name="Town C.D."/>
        </authorList>
    </citation>
    <scope>NUCLEOTIDE SEQUENCE</scope>
</reference>
<evidence type="ECO:0000313" key="1">
    <source>
        <dbReference type="EMBL" id="AFK36331.1"/>
    </source>
</evidence>
<sequence length="82" mass="8830">MDIQESERVVVAKPVASRPTYSSFKSFSELLAGAINDSPPTASSQATTVSAIRPKTVRFKPAMNHCPTPGFISSQVNELLVH</sequence>
<accession>I3S7T9</accession>
<dbReference type="AlphaFoldDB" id="I3S7T9"/>